<name>A0ACA9RJF2_9GLOM</name>
<dbReference type="EMBL" id="CAJVQC010055319">
    <property type="protein sequence ID" value="CAG8795224.1"/>
    <property type="molecule type" value="Genomic_DNA"/>
</dbReference>
<evidence type="ECO:0000313" key="1">
    <source>
        <dbReference type="EMBL" id="CAG8795224.1"/>
    </source>
</evidence>
<proteinExistence type="predicted"/>
<comment type="caution">
    <text evidence="1">The sequence shown here is derived from an EMBL/GenBank/DDBJ whole genome shotgun (WGS) entry which is preliminary data.</text>
</comment>
<reference evidence="1" key="1">
    <citation type="submission" date="2021-06" db="EMBL/GenBank/DDBJ databases">
        <authorList>
            <person name="Kallberg Y."/>
            <person name="Tangrot J."/>
            <person name="Rosling A."/>
        </authorList>
    </citation>
    <scope>NUCLEOTIDE SEQUENCE</scope>
    <source>
        <strain evidence="1">MA461A</strain>
    </source>
</reference>
<organism evidence="1 2">
    <name type="scientific">Racocetra persica</name>
    <dbReference type="NCBI Taxonomy" id="160502"/>
    <lineage>
        <taxon>Eukaryota</taxon>
        <taxon>Fungi</taxon>
        <taxon>Fungi incertae sedis</taxon>
        <taxon>Mucoromycota</taxon>
        <taxon>Glomeromycotina</taxon>
        <taxon>Glomeromycetes</taxon>
        <taxon>Diversisporales</taxon>
        <taxon>Gigasporaceae</taxon>
        <taxon>Racocetra</taxon>
    </lineage>
</organism>
<accession>A0ACA9RJF2</accession>
<sequence length="70" mass="8196">LWGGDTYKLQFRDIEKRVDGRLQLRLQKEKNNQGGNQFTPVKDILLYLSKHPSECQSTDALFLECIRKQS</sequence>
<keyword evidence="2" id="KW-1185">Reference proteome</keyword>
<protein>
    <submittedName>
        <fullName evidence="1">13522_t:CDS:1</fullName>
    </submittedName>
</protein>
<evidence type="ECO:0000313" key="2">
    <source>
        <dbReference type="Proteomes" id="UP000789920"/>
    </source>
</evidence>
<gene>
    <name evidence="1" type="ORF">RPERSI_LOCUS19918</name>
</gene>
<feature type="non-terminal residue" evidence="1">
    <location>
        <position position="1"/>
    </location>
</feature>
<dbReference type="Proteomes" id="UP000789920">
    <property type="component" value="Unassembled WGS sequence"/>
</dbReference>
<feature type="non-terminal residue" evidence="1">
    <location>
        <position position="70"/>
    </location>
</feature>